<keyword evidence="1 2" id="KW-0349">Heme</keyword>
<sequence length="542" mass="64114">MDLKLFENFGISDCFFLILTIYVAQYYYKYFTRINPLPGPLPFPFVGNLLHLYLLHKWDTKIFYENNYKKYGDMYEIYLDGRCIILSRAKYVKKLLSPSIKNSHMMRSPIKEGLEELGVEGRGIVMNNHVKSWKYNRQFFDQSMLTPNFNYQAVEWVNELCKEMETCWNNLGENYELDLCKWMHRFTNEIIFKISTGVKNNSVTYYYNFVLESKNTSKEKKGEIVDESEMFVKSIETYIGGLIYISIFNNFMLHYVPFIRGKWKGFMENKEYLFDKLLKVVKERKIEIENTPLDQPLRHDMLTSYITANTPRDINTVKRSGADLLRPVTDKEIRGMVLDSMLGGTETVANLFCYIVYYLGRYPEVKQKVLRELDAVLGKDLTKPVTYEDLNELQYCEAVINEVNRHCPVSFWMSRINAERDNIGGYDWPESTLFQMLYSSMMKHKDYWTDPDKFDPDRFYKIDESDKYLLEKKKEKNVFPMFGGGIRICPGKKLAIIELKCLMVYFRKYDIQTADINAPLKLKSTFINAVNEFMVKVKPRKF</sequence>
<dbReference type="EMBL" id="GDJX01024920">
    <property type="protein sequence ID" value="JAT43016.1"/>
    <property type="molecule type" value="Transcribed_RNA"/>
</dbReference>
<dbReference type="InterPro" id="IPR002401">
    <property type="entry name" value="Cyt_P450_E_grp-I"/>
</dbReference>
<accession>A0A1D1XKT0</accession>
<dbReference type="SUPFAM" id="SSF48264">
    <property type="entry name" value="Cytochrome P450"/>
    <property type="match status" value="1"/>
</dbReference>
<proteinExistence type="inferred from homology"/>
<evidence type="ECO:0000256" key="1">
    <source>
        <dbReference type="PIRSR" id="PIRSR602401-1"/>
    </source>
</evidence>
<keyword evidence="2" id="KW-0503">Monooxygenase</keyword>
<keyword evidence="3" id="KW-0472">Membrane</keyword>
<keyword evidence="3" id="KW-0812">Transmembrane</keyword>
<dbReference type="InterPro" id="IPR001128">
    <property type="entry name" value="Cyt_P450"/>
</dbReference>
<keyword evidence="1 2" id="KW-0408">Iron</keyword>
<keyword evidence="1 2" id="KW-0479">Metal-binding</keyword>
<evidence type="ECO:0000256" key="3">
    <source>
        <dbReference type="SAM" id="Phobius"/>
    </source>
</evidence>
<dbReference type="Pfam" id="PF00067">
    <property type="entry name" value="p450"/>
    <property type="match status" value="1"/>
</dbReference>
<dbReference type="GO" id="GO:0004497">
    <property type="term" value="F:monooxygenase activity"/>
    <property type="evidence" value="ECO:0007669"/>
    <property type="project" value="UniProtKB-KW"/>
</dbReference>
<evidence type="ECO:0000313" key="4">
    <source>
        <dbReference type="EMBL" id="JAT43016.1"/>
    </source>
</evidence>
<name>A0A1D1XKT0_9ARAE</name>
<dbReference type="PRINTS" id="PR00463">
    <property type="entry name" value="EP450I"/>
</dbReference>
<keyword evidence="2" id="KW-0560">Oxidoreductase</keyword>
<dbReference type="AlphaFoldDB" id="A0A1D1XKT0"/>
<dbReference type="PANTHER" id="PTHR24301">
    <property type="entry name" value="THROMBOXANE-A SYNTHASE"/>
    <property type="match status" value="1"/>
</dbReference>
<dbReference type="GO" id="GO:0016705">
    <property type="term" value="F:oxidoreductase activity, acting on paired donors, with incorporation or reduction of molecular oxygen"/>
    <property type="evidence" value="ECO:0007669"/>
    <property type="project" value="InterPro"/>
</dbReference>
<protein>
    <submittedName>
        <fullName evidence="4">Cytochrome P450 83B1</fullName>
    </submittedName>
</protein>
<feature type="transmembrane region" description="Helical" evidence="3">
    <location>
        <begin position="9"/>
        <end position="28"/>
    </location>
</feature>
<dbReference type="PRINTS" id="PR00385">
    <property type="entry name" value="P450"/>
</dbReference>
<organism evidence="4">
    <name type="scientific">Anthurium amnicola</name>
    <dbReference type="NCBI Taxonomy" id="1678845"/>
    <lineage>
        <taxon>Eukaryota</taxon>
        <taxon>Viridiplantae</taxon>
        <taxon>Streptophyta</taxon>
        <taxon>Embryophyta</taxon>
        <taxon>Tracheophyta</taxon>
        <taxon>Spermatophyta</taxon>
        <taxon>Magnoliopsida</taxon>
        <taxon>Liliopsida</taxon>
        <taxon>Araceae</taxon>
        <taxon>Pothoideae</taxon>
        <taxon>Potheae</taxon>
        <taxon>Anthurium</taxon>
    </lineage>
</organism>
<dbReference type="InterPro" id="IPR036396">
    <property type="entry name" value="Cyt_P450_sf"/>
</dbReference>
<dbReference type="PANTHER" id="PTHR24301:SF2">
    <property type="entry name" value="THROMBOXANE-A SYNTHASE"/>
    <property type="match status" value="1"/>
</dbReference>
<dbReference type="GO" id="GO:0020037">
    <property type="term" value="F:heme binding"/>
    <property type="evidence" value="ECO:0007669"/>
    <property type="project" value="InterPro"/>
</dbReference>
<dbReference type="GO" id="GO:0005506">
    <property type="term" value="F:iron ion binding"/>
    <property type="evidence" value="ECO:0007669"/>
    <property type="project" value="InterPro"/>
</dbReference>
<comment type="similarity">
    <text evidence="2">Belongs to the cytochrome P450 family.</text>
</comment>
<reference evidence="4" key="1">
    <citation type="submission" date="2015-07" db="EMBL/GenBank/DDBJ databases">
        <title>Transcriptome Assembly of Anthurium amnicola.</title>
        <authorList>
            <person name="Suzuki J."/>
        </authorList>
    </citation>
    <scope>NUCLEOTIDE SEQUENCE</scope>
</reference>
<dbReference type="Gene3D" id="1.10.630.10">
    <property type="entry name" value="Cytochrome P450"/>
    <property type="match status" value="1"/>
</dbReference>
<evidence type="ECO:0000256" key="2">
    <source>
        <dbReference type="RuleBase" id="RU000461"/>
    </source>
</evidence>
<gene>
    <name evidence="4" type="primary">CYP83B1_0</name>
    <name evidence="4" type="ORF">g.81991</name>
</gene>
<dbReference type="PROSITE" id="PS00086">
    <property type="entry name" value="CYTOCHROME_P450"/>
    <property type="match status" value="1"/>
</dbReference>
<comment type="cofactor">
    <cofactor evidence="1">
        <name>heme</name>
        <dbReference type="ChEBI" id="CHEBI:30413"/>
    </cofactor>
</comment>
<keyword evidence="3" id="KW-1133">Transmembrane helix</keyword>
<feature type="binding site" description="axial binding residue" evidence="1">
    <location>
        <position position="489"/>
    </location>
    <ligand>
        <name>heme</name>
        <dbReference type="ChEBI" id="CHEBI:30413"/>
    </ligand>
    <ligandPart>
        <name>Fe</name>
        <dbReference type="ChEBI" id="CHEBI:18248"/>
    </ligandPart>
</feature>
<dbReference type="CDD" id="cd00302">
    <property type="entry name" value="cytochrome_P450"/>
    <property type="match status" value="1"/>
</dbReference>
<dbReference type="InterPro" id="IPR017972">
    <property type="entry name" value="Cyt_P450_CS"/>
</dbReference>